<evidence type="ECO:0000313" key="3">
    <source>
        <dbReference type="Proteomes" id="UP001195769"/>
    </source>
</evidence>
<protein>
    <submittedName>
        <fullName evidence="2">Uncharacterized protein</fullName>
    </submittedName>
</protein>
<comment type="caution">
    <text evidence="2">The sequence shown here is derived from an EMBL/GenBank/DDBJ whole genome shotgun (WGS) entry which is preliminary data.</text>
</comment>
<proteinExistence type="predicted"/>
<sequence>MPLPSAVQDFLDLSLDPDLDDLDNGYQADTSLDSNDTRSSTPVMTLSDDLVANPACWPSSHALRIRACLVSFMDLPPVTHVATSTTESVMESESEPEVPSVLAKTTPIPPPPKYEPSSVTEPESDIEELPQPSIKNLPKNEPSSVTEPESDVEDLPQPLPQPSIKSLPKNDPSSVTEPESDVEDLPIKTPIKKKSFFDTPSPPGPDSCYWKYVSREEDAKWYDRAHADNSFLTVRQIKQDLKDLH</sequence>
<gene>
    <name evidence="2" type="ORF">F5891DRAFT_1199316</name>
</gene>
<dbReference type="RefSeq" id="XP_041217104.1">
    <property type="nucleotide sequence ID" value="XM_041368738.1"/>
</dbReference>
<dbReference type="GeneID" id="64663036"/>
<keyword evidence="3" id="KW-1185">Reference proteome</keyword>
<dbReference type="EMBL" id="JABBWK010000183">
    <property type="protein sequence ID" value="KAG1888028.1"/>
    <property type="molecule type" value="Genomic_DNA"/>
</dbReference>
<dbReference type="AlphaFoldDB" id="A0AAD4DRL4"/>
<dbReference type="Proteomes" id="UP001195769">
    <property type="component" value="Unassembled WGS sequence"/>
</dbReference>
<name>A0AAD4DRL4_9AGAM</name>
<evidence type="ECO:0000256" key="1">
    <source>
        <dbReference type="SAM" id="MobiDB-lite"/>
    </source>
</evidence>
<accession>A0AAD4DRL4</accession>
<organism evidence="2 3">
    <name type="scientific">Suillus fuscotomentosus</name>
    <dbReference type="NCBI Taxonomy" id="1912939"/>
    <lineage>
        <taxon>Eukaryota</taxon>
        <taxon>Fungi</taxon>
        <taxon>Dikarya</taxon>
        <taxon>Basidiomycota</taxon>
        <taxon>Agaricomycotina</taxon>
        <taxon>Agaricomycetes</taxon>
        <taxon>Agaricomycetidae</taxon>
        <taxon>Boletales</taxon>
        <taxon>Suillineae</taxon>
        <taxon>Suillaceae</taxon>
        <taxon>Suillus</taxon>
    </lineage>
</organism>
<feature type="region of interest" description="Disordered" evidence="1">
    <location>
        <begin position="84"/>
        <end position="187"/>
    </location>
</feature>
<evidence type="ECO:0000313" key="2">
    <source>
        <dbReference type="EMBL" id="KAG1888028.1"/>
    </source>
</evidence>
<reference evidence="2" key="1">
    <citation type="journal article" date="2020" name="New Phytol.">
        <title>Comparative genomics reveals dynamic genome evolution in host specialist ectomycorrhizal fungi.</title>
        <authorList>
            <person name="Lofgren L.A."/>
            <person name="Nguyen N.H."/>
            <person name="Vilgalys R."/>
            <person name="Ruytinx J."/>
            <person name="Liao H.L."/>
            <person name="Branco S."/>
            <person name="Kuo A."/>
            <person name="LaButti K."/>
            <person name="Lipzen A."/>
            <person name="Andreopoulos W."/>
            <person name="Pangilinan J."/>
            <person name="Riley R."/>
            <person name="Hundley H."/>
            <person name="Na H."/>
            <person name="Barry K."/>
            <person name="Grigoriev I.V."/>
            <person name="Stajich J.E."/>
            <person name="Kennedy P.G."/>
        </authorList>
    </citation>
    <scope>NUCLEOTIDE SEQUENCE</scope>
    <source>
        <strain evidence="2">FC203</strain>
    </source>
</reference>